<dbReference type="InterPro" id="IPR011053">
    <property type="entry name" value="Single_hybrid_motif"/>
</dbReference>
<dbReference type="SUPFAM" id="SSF51230">
    <property type="entry name" value="Single hybrid motif"/>
    <property type="match status" value="1"/>
</dbReference>
<dbReference type="InterPro" id="IPR000089">
    <property type="entry name" value="Biotin_lipoyl"/>
</dbReference>
<proteinExistence type="predicted"/>
<evidence type="ECO:0000259" key="1">
    <source>
        <dbReference type="PROSITE" id="PS50968"/>
    </source>
</evidence>
<protein>
    <recommendedName>
        <fullName evidence="1">Lipoyl-binding domain-containing protein</fullName>
    </recommendedName>
</protein>
<evidence type="ECO:0000313" key="2">
    <source>
        <dbReference type="EMBL" id="SBW25107.1"/>
    </source>
</evidence>
<dbReference type="EMBL" id="FLUV01001852">
    <property type="protein sequence ID" value="SBW25107.1"/>
    <property type="molecule type" value="Genomic_DNA"/>
</dbReference>
<evidence type="ECO:0000313" key="3">
    <source>
        <dbReference type="Proteomes" id="UP000199013"/>
    </source>
</evidence>
<keyword evidence="3" id="KW-1185">Reference proteome</keyword>
<reference evidence="3" key="1">
    <citation type="submission" date="2016-02" db="EMBL/GenBank/DDBJ databases">
        <authorList>
            <person name="Wibberg D."/>
        </authorList>
    </citation>
    <scope>NUCLEOTIDE SEQUENCE [LARGE SCALE GENOMIC DNA]</scope>
</reference>
<accession>A0A1C3P5K0</accession>
<sequence length="53" mass="5422">MAIIEAMKLMIPVEADASGRVVEVLVADGTPVEHGQPLLAVAAVAADRPVSGR</sequence>
<dbReference type="Proteomes" id="UP000199013">
    <property type="component" value="Unassembled WGS sequence"/>
</dbReference>
<dbReference type="CDD" id="cd06850">
    <property type="entry name" value="biotinyl_domain"/>
    <property type="match status" value="1"/>
</dbReference>
<organism evidence="2 3">
    <name type="scientific">Candidatus Protofrankia californiensis</name>
    <dbReference type="NCBI Taxonomy" id="1839754"/>
    <lineage>
        <taxon>Bacteria</taxon>
        <taxon>Bacillati</taxon>
        <taxon>Actinomycetota</taxon>
        <taxon>Actinomycetes</taxon>
        <taxon>Frankiales</taxon>
        <taxon>Frankiaceae</taxon>
        <taxon>Protofrankia</taxon>
    </lineage>
</organism>
<dbReference type="AlphaFoldDB" id="A0A1C3P5K0"/>
<feature type="domain" description="Lipoyl-binding" evidence="1">
    <location>
        <begin position="1"/>
        <end position="42"/>
    </location>
</feature>
<name>A0A1C3P5K0_9ACTN</name>
<dbReference type="PROSITE" id="PS50968">
    <property type="entry name" value="BIOTINYL_LIPOYL"/>
    <property type="match status" value="1"/>
</dbReference>
<gene>
    <name evidence="2" type="ORF">FDG2_4424</name>
</gene>
<dbReference type="Gene3D" id="2.40.50.100">
    <property type="match status" value="1"/>
</dbReference>
<dbReference type="Pfam" id="PF00364">
    <property type="entry name" value="Biotin_lipoyl"/>
    <property type="match status" value="1"/>
</dbReference>